<dbReference type="Proteomes" id="UP000324233">
    <property type="component" value="Chromosome"/>
</dbReference>
<keyword evidence="2" id="KW-1185">Reference proteome</keyword>
<accession>A0A5B9W7V2</accession>
<dbReference type="AlphaFoldDB" id="A0A5B9W7V2"/>
<protein>
    <submittedName>
        <fullName evidence="1">Uncharacterized protein</fullName>
    </submittedName>
</protein>
<dbReference type="EMBL" id="CP042997">
    <property type="protein sequence ID" value="QEH36000.1"/>
    <property type="molecule type" value="Genomic_DNA"/>
</dbReference>
<dbReference type="RefSeq" id="WP_148595732.1">
    <property type="nucleotide sequence ID" value="NZ_CP042997.1"/>
</dbReference>
<proteinExistence type="predicted"/>
<dbReference type="OrthoDB" id="266247at2"/>
<gene>
    <name evidence="1" type="ORF">OJF2_45580</name>
</gene>
<dbReference type="KEGG" id="agv:OJF2_45580"/>
<evidence type="ECO:0000313" key="1">
    <source>
        <dbReference type="EMBL" id="QEH36000.1"/>
    </source>
</evidence>
<organism evidence="1 2">
    <name type="scientific">Aquisphaera giovannonii</name>
    <dbReference type="NCBI Taxonomy" id="406548"/>
    <lineage>
        <taxon>Bacteria</taxon>
        <taxon>Pseudomonadati</taxon>
        <taxon>Planctomycetota</taxon>
        <taxon>Planctomycetia</taxon>
        <taxon>Isosphaerales</taxon>
        <taxon>Isosphaeraceae</taxon>
        <taxon>Aquisphaera</taxon>
    </lineage>
</organism>
<reference evidence="1 2" key="1">
    <citation type="submission" date="2019-08" db="EMBL/GenBank/DDBJ databases">
        <title>Deep-cultivation of Planctomycetes and their phenomic and genomic characterization uncovers novel biology.</title>
        <authorList>
            <person name="Wiegand S."/>
            <person name="Jogler M."/>
            <person name="Boedeker C."/>
            <person name="Pinto D."/>
            <person name="Vollmers J."/>
            <person name="Rivas-Marin E."/>
            <person name="Kohn T."/>
            <person name="Peeters S.H."/>
            <person name="Heuer A."/>
            <person name="Rast P."/>
            <person name="Oberbeckmann S."/>
            <person name="Bunk B."/>
            <person name="Jeske O."/>
            <person name="Meyerdierks A."/>
            <person name="Storesund J.E."/>
            <person name="Kallscheuer N."/>
            <person name="Luecker S."/>
            <person name="Lage O.M."/>
            <person name="Pohl T."/>
            <person name="Merkel B.J."/>
            <person name="Hornburger P."/>
            <person name="Mueller R.-W."/>
            <person name="Bruemmer F."/>
            <person name="Labrenz M."/>
            <person name="Spormann A.M."/>
            <person name="Op den Camp H."/>
            <person name="Overmann J."/>
            <person name="Amann R."/>
            <person name="Jetten M.S.M."/>
            <person name="Mascher T."/>
            <person name="Medema M.H."/>
            <person name="Devos D.P."/>
            <person name="Kaster A.-K."/>
            <person name="Ovreas L."/>
            <person name="Rohde M."/>
            <person name="Galperin M.Y."/>
            <person name="Jogler C."/>
        </authorList>
    </citation>
    <scope>NUCLEOTIDE SEQUENCE [LARGE SCALE GENOMIC DNA]</scope>
    <source>
        <strain evidence="1 2">OJF2</strain>
    </source>
</reference>
<name>A0A5B9W7V2_9BACT</name>
<sequence length="183" mass="19494">MAVAETPPRIKQAARVETEAAAYARRADRIAIRHGLGRVVAMIEIVSPGNKGSKHAIASFVAKAADFLRNGIHVLVIDPFPPGPRDPSGIAQAIWDELIGDPLPPRPSDQPLTVAAFDAGEPLVANVDTLAVGDSLPEAPLFLAPGWYVNVPLEATYLASWRVTPRPIRDLLDTPAPRGKPPA</sequence>
<evidence type="ECO:0000313" key="2">
    <source>
        <dbReference type="Proteomes" id="UP000324233"/>
    </source>
</evidence>